<feature type="region of interest" description="Disordered" evidence="1">
    <location>
        <begin position="169"/>
        <end position="198"/>
    </location>
</feature>
<reference evidence="2 3" key="1">
    <citation type="submission" date="2023-08" db="EMBL/GenBank/DDBJ databases">
        <title>Black Yeasts Isolated from many extreme environments.</title>
        <authorList>
            <person name="Coleine C."/>
            <person name="Stajich J.E."/>
            <person name="Selbmann L."/>
        </authorList>
    </citation>
    <scope>NUCLEOTIDE SEQUENCE [LARGE SCALE GENOMIC DNA]</scope>
    <source>
        <strain evidence="2 3">CCFEE 536</strain>
    </source>
</reference>
<feature type="compositionally biased region" description="Acidic residues" evidence="1">
    <location>
        <begin position="126"/>
        <end position="139"/>
    </location>
</feature>
<keyword evidence="3" id="KW-1185">Reference proteome</keyword>
<dbReference type="Proteomes" id="UP001357485">
    <property type="component" value="Unassembled WGS sequence"/>
</dbReference>
<protein>
    <submittedName>
        <fullName evidence="2">Uncharacterized protein</fullName>
    </submittedName>
</protein>
<evidence type="ECO:0000313" key="3">
    <source>
        <dbReference type="Proteomes" id="UP001357485"/>
    </source>
</evidence>
<proteinExistence type="predicted"/>
<feature type="region of interest" description="Disordered" evidence="1">
    <location>
        <begin position="122"/>
        <end position="156"/>
    </location>
</feature>
<evidence type="ECO:0000313" key="2">
    <source>
        <dbReference type="EMBL" id="KAK5200914.1"/>
    </source>
</evidence>
<name>A0ABR0LN79_9PEZI</name>
<organism evidence="2 3">
    <name type="scientific">Cryomyces antarcticus</name>
    <dbReference type="NCBI Taxonomy" id="329879"/>
    <lineage>
        <taxon>Eukaryota</taxon>
        <taxon>Fungi</taxon>
        <taxon>Dikarya</taxon>
        <taxon>Ascomycota</taxon>
        <taxon>Pezizomycotina</taxon>
        <taxon>Dothideomycetes</taxon>
        <taxon>Dothideomycetes incertae sedis</taxon>
        <taxon>Cryomyces</taxon>
    </lineage>
</organism>
<feature type="compositionally biased region" description="Basic and acidic residues" evidence="1">
    <location>
        <begin position="361"/>
        <end position="373"/>
    </location>
</feature>
<comment type="caution">
    <text evidence="2">The sequence shown here is derived from an EMBL/GenBank/DDBJ whole genome shotgun (WGS) entry which is preliminary data.</text>
</comment>
<evidence type="ECO:0000256" key="1">
    <source>
        <dbReference type="SAM" id="MobiDB-lite"/>
    </source>
</evidence>
<feature type="compositionally biased region" description="Polar residues" evidence="1">
    <location>
        <begin position="242"/>
        <end position="257"/>
    </location>
</feature>
<sequence>MSVDNGWDLDFDGEASFSRDLESINPDLSIGIIIWHPAIEVTRALPATYAEAEAQALEKMPPRSGNGDSVSKYFTNENSHEAFLNVRQTDGWSDVKDDPIFVEFSRKSVLIPLHEVISARNRPDVEPDEYGQEGEEQAMDLDNGDRVKQEPAQDDNWNVLDNLEQALSSDDYSTGDKQPEPTNVVSVTSAPSATAERKRKFVPVAPIVPPKDGAQEDILAMLGVTGSPKPVYATPGPAYMPPQQTKGLEDANGQSFDFQAPPVPVLHAGGYVPPPPPPNEQRSPSYDPWKVDEIPRPNGFDTAADSPKSQGSQHTLAGSDFHPDEMNGVNGDKSEDGKPPALLRSESSRKRTFDDGDELESDGKKRQHDDVTPRLRRKQPRVAAAYGQVYLIPKARFDTNRSQSSLVKFFCRTSRFVRGLGILIETVMRTLHHATLTSSERQEQDY</sequence>
<feature type="compositionally biased region" description="Polar residues" evidence="1">
    <location>
        <begin position="169"/>
        <end position="192"/>
    </location>
</feature>
<accession>A0ABR0LN79</accession>
<feature type="compositionally biased region" description="Polar residues" evidence="1">
    <location>
        <begin position="307"/>
        <end position="316"/>
    </location>
</feature>
<feature type="region of interest" description="Disordered" evidence="1">
    <location>
        <begin position="231"/>
        <end position="379"/>
    </location>
</feature>
<dbReference type="EMBL" id="JAVRRA010017002">
    <property type="protein sequence ID" value="KAK5200914.1"/>
    <property type="molecule type" value="Genomic_DNA"/>
</dbReference>
<gene>
    <name evidence="2" type="ORF">LTR16_004439</name>
</gene>